<dbReference type="HOGENOM" id="CLU_2438018_0_0_9"/>
<dbReference type="PATRIC" id="fig|1036673.3.peg.2094"/>
<dbReference type="KEGG" id="pms:KNP414_02325"/>
<evidence type="ECO:0000313" key="1">
    <source>
        <dbReference type="EMBL" id="AEI40886.1"/>
    </source>
</evidence>
<sequence>MPPPAGDLVCGVEASEGIGGTEGLQKLLFLDTSRFTCLFRGCEAGRAEAVRFFPALFMSSKTAPDGMHRGLFHSGLCRSWMIRWQDENRL</sequence>
<accession>F8F7Y2</accession>
<dbReference type="Proteomes" id="UP000006620">
    <property type="component" value="Chromosome"/>
</dbReference>
<name>F8F7Y2_PAEMK</name>
<reference evidence="2" key="1">
    <citation type="submission" date="2011-06" db="EMBL/GenBank/DDBJ databases">
        <title>Complete genome sequence of Paenibacillus mucilaginosus KNP414.</title>
        <authorList>
            <person name="Wang J."/>
            <person name="Hu S."/>
            <person name="Hu X."/>
            <person name="Zhang B."/>
            <person name="Dong D."/>
            <person name="Zhang S."/>
            <person name="Zhao K."/>
            <person name="Wu D."/>
        </authorList>
    </citation>
    <scope>NUCLEOTIDE SEQUENCE [LARGE SCALE GENOMIC DNA]</scope>
    <source>
        <strain evidence="2">KNP414</strain>
    </source>
</reference>
<organism evidence="1 2">
    <name type="scientific">Paenibacillus mucilaginosus (strain KNP414)</name>
    <dbReference type="NCBI Taxonomy" id="1036673"/>
    <lineage>
        <taxon>Bacteria</taxon>
        <taxon>Bacillati</taxon>
        <taxon>Bacillota</taxon>
        <taxon>Bacilli</taxon>
        <taxon>Bacillales</taxon>
        <taxon>Paenibacillaceae</taxon>
        <taxon>Paenibacillus</taxon>
    </lineage>
</organism>
<gene>
    <name evidence="1" type="ordered locus">KNP414_02325</name>
</gene>
<protein>
    <submittedName>
        <fullName evidence="1">Uncharacterized protein</fullName>
    </submittedName>
</protein>
<dbReference type="EMBL" id="CP002869">
    <property type="protein sequence ID" value="AEI40886.1"/>
    <property type="molecule type" value="Genomic_DNA"/>
</dbReference>
<proteinExistence type="predicted"/>
<evidence type="ECO:0000313" key="2">
    <source>
        <dbReference type="Proteomes" id="UP000006620"/>
    </source>
</evidence>
<reference evidence="1 2" key="2">
    <citation type="journal article" date="2013" name="Genome Announc.">
        <title>Genome Sequence of Growth-Improving Paenibacillus mucilaginosus Strain KNP414.</title>
        <authorList>
            <person name="Lu J.J."/>
            <person name="Wang J.F."/>
            <person name="Hu X.F."/>
        </authorList>
    </citation>
    <scope>NUCLEOTIDE SEQUENCE [LARGE SCALE GENOMIC DNA]</scope>
    <source>
        <strain evidence="1 2">KNP414</strain>
    </source>
</reference>
<dbReference type="AlphaFoldDB" id="F8F7Y2"/>